<proteinExistence type="inferred from homology"/>
<keyword evidence="4 8" id="KW-0678">Repressor</keyword>
<evidence type="ECO:0000256" key="1">
    <source>
        <dbReference type="ARBA" id="ARBA00004496"/>
    </source>
</evidence>
<evidence type="ECO:0000256" key="2">
    <source>
        <dbReference type="ARBA" id="ARBA00007027"/>
    </source>
</evidence>
<dbReference type="RefSeq" id="WP_010129902.1">
    <property type="nucleotide sequence ID" value="NZ_JANFLW010000010.1"/>
</dbReference>
<dbReference type="GO" id="GO:0005737">
    <property type="term" value="C:cytoplasm"/>
    <property type="evidence" value="ECO:0007669"/>
    <property type="project" value="UniProtKB-SubCell"/>
</dbReference>
<evidence type="ECO:0000256" key="5">
    <source>
        <dbReference type="ARBA" id="ARBA00023015"/>
    </source>
</evidence>
<evidence type="ECO:0000256" key="3">
    <source>
        <dbReference type="ARBA" id="ARBA00022490"/>
    </source>
</evidence>
<dbReference type="STRING" id="1035839.GCA_000238795_00459"/>
<evidence type="ECO:0000313" key="12">
    <source>
        <dbReference type="Proteomes" id="UP000253950"/>
    </source>
</evidence>
<dbReference type="Proteomes" id="UP000253950">
    <property type="component" value="Unassembled WGS sequence"/>
</dbReference>
<evidence type="ECO:0000256" key="7">
    <source>
        <dbReference type="ARBA" id="ARBA00023163"/>
    </source>
</evidence>
<name>A0A369YJL9_9PAST</name>
<gene>
    <name evidence="8" type="primary">trpR</name>
    <name evidence="10" type="ORF">DPV84_08630</name>
    <name evidence="9" type="ORF">DPV93_04185</name>
</gene>
<dbReference type="GO" id="GO:0003700">
    <property type="term" value="F:DNA-binding transcription factor activity"/>
    <property type="evidence" value="ECO:0007669"/>
    <property type="project" value="UniProtKB-UniRule"/>
</dbReference>
<comment type="caution">
    <text evidence="9">The sequence shown here is derived from an EMBL/GenBank/DDBJ whole genome shotgun (WGS) entry which is preliminary data.</text>
</comment>
<dbReference type="InterPro" id="IPR038116">
    <property type="entry name" value="TrpR-like_sf"/>
</dbReference>
<dbReference type="EMBL" id="QEPN01000002">
    <property type="protein sequence ID" value="RDE73294.1"/>
    <property type="molecule type" value="Genomic_DNA"/>
</dbReference>
<dbReference type="GO" id="GO:0045892">
    <property type="term" value="P:negative regulation of DNA-templated transcription"/>
    <property type="evidence" value="ECO:0007669"/>
    <property type="project" value="UniProtKB-UniRule"/>
</dbReference>
<comment type="similarity">
    <text evidence="2 8">Belongs to the TrpR family.</text>
</comment>
<organism evidence="9 11">
    <name type="scientific">Haemophilus sputorum</name>
    <dbReference type="NCBI Taxonomy" id="1078480"/>
    <lineage>
        <taxon>Bacteria</taxon>
        <taxon>Pseudomonadati</taxon>
        <taxon>Pseudomonadota</taxon>
        <taxon>Gammaproteobacteria</taxon>
        <taxon>Pasteurellales</taxon>
        <taxon>Pasteurellaceae</taxon>
        <taxon>Haemophilus</taxon>
    </lineage>
</organism>
<keyword evidence="6 8" id="KW-0238">DNA-binding</keyword>
<evidence type="ECO:0000313" key="10">
    <source>
        <dbReference type="EMBL" id="RDF10257.1"/>
    </source>
</evidence>
<dbReference type="EMBL" id="QEQG01000010">
    <property type="protein sequence ID" value="RDF10257.1"/>
    <property type="molecule type" value="Genomic_DNA"/>
</dbReference>
<keyword evidence="12" id="KW-1185">Reference proteome</keyword>
<evidence type="ECO:0000313" key="9">
    <source>
        <dbReference type="EMBL" id="RDE73294.1"/>
    </source>
</evidence>
<dbReference type="InterPro" id="IPR000831">
    <property type="entry name" value="Trp_repress"/>
</dbReference>
<dbReference type="Pfam" id="PF01371">
    <property type="entry name" value="Trp_repressor"/>
    <property type="match status" value="1"/>
</dbReference>
<keyword evidence="3 8" id="KW-0963">Cytoplasm</keyword>
<dbReference type="PIRSF" id="PIRSF003196">
    <property type="entry name" value="Trp_repressor"/>
    <property type="match status" value="1"/>
</dbReference>
<keyword evidence="7 8" id="KW-0804">Transcription</keyword>
<dbReference type="PANTHER" id="PTHR38025">
    <property type="entry name" value="TRP OPERON REPRESSOR"/>
    <property type="match status" value="1"/>
</dbReference>
<dbReference type="PANTHER" id="PTHR38025:SF1">
    <property type="entry name" value="TRP OPERON REPRESSOR"/>
    <property type="match status" value="1"/>
</dbReference>
<accession>A0A369YJL9</accession>
<dbReference type="Proteomes" id="UP000253872">
    <property type="component" value="Unassembled WGS sequence"/>
</dbReference>
<evidence type="ECO:0000256" key="8">
    <source>
        <dbReference type="HAMAP-Rule" id="MF_00475"/>
    </source>
</evidence>
<protein>
    <recommendedName>
        <fullName evidence="8">Trp operon repressor homolog</fullName>
    </recommendedName>
</protein>
<dbReference type="InterPro" id="IPR010921">
    <property type="entry name" value="Trp_repressor/repl_initiator"/>
</dbReference>
<comment type="subunit">
    <text evidence="8">Homodimer.</text>
</comment>
<dbReference type="GO" id="GO:0043565">
    <property type="term" value="F:sequence-specific DNA binding"/>
    <property type="evidence" value="ECO:0007669"/>
    <property type="project" value="UniProtKB-UniRule"/>
</dbReference>
<dbReference type="SUPFAM" id="SSF48295">
    <property type="entry name" value="TrpR-like"/>
    <property type="match status" value="1"/>
</dbReference>
<dbReference type="NCBIfam" id="TIGR01321">
    <property type="entry name" value="TrpR"/>
    <property type="match status" value="1"/>
</dbReference>
<dbReference type="HAMAP" id="MF_00475">
    <property type="entry name" value="Trp_repressor"/>
    <property type="match status" value="1"/>
</dbReference>
<dbReference type="AlphaFoldDB" id="A0A369YJL9"/>
<reference evidence="11 12" key="1">
    <citation type="submission" date="2018-05" db="EMBL/GenBank/DDBJ databases">
        <title>Draft Genome Sequences for a Diverse set of 7 Haemophilus Species.</title>
        <authorList>
            <person name="Nichols M."/>
            <person name="Topaz N."/>
            <person name="Wang X."/>
            <person name="Wang X."/>
            <person name="Boxrud D."/>
        </authorList>
    </citation>
    <scope>NUCLEOTIDE SEQUENCE [LARGE SCALE GENOMIC DNA]</scope>
    <source>
        <strain evidence="9 11">C2002001239</strain>
        <strain evidence="10 12">C2015005473</strain>
    </source>
</reference>
<dbReference type="Gene3D" id="1.10.1270.10">
    <property type="entry name" value="TrpR-like"/>
    <property type="match status" value="1"/>
</dbReference>
<feature type="DNA-binding region" evidence="8">
    <location>
        <begin position="62"/>
        <end position="85"/>
    </location>
</feature>
<dbReference type="InterPro" id="IPR013335">
    <property type="entry name" value="Trp_repress_bac"/>
</dbReference>
<keyword evidence="5 8" id="KW-0805">Transcription regulation</keyword>
<comment type="subcellular location">
    <subcellularLocation>
        <location evidence="1 8">Cytoplasm</location>
    </subcellularLocation>
</comment>
<evidence type="ECO:0000256" key="6">
    <source>
        <dbReference type="ARBA" id="ARBA00023125"/>
    </source>
</evidence>
<evidence type="ECO:0000256" key="4">
    <source>
        <dbReference type="ARBA" id="ARBA00022491"/>
    </source>
</evidence>
<sequence length="102" mass="11873">MKILENQRDANEWQDFIDLLKVAVKEERLDEFFSCFLTPDERESMGLRLRIVQALLKNDCSQREIQQKLNTSAATITRGSNMLKTLNPDFLVWINENLNGKA</sequence>
<evidence type="ECO:0000313" key="11">
    <source>
        <dbReference type="Proteomes" id="UP000253872"/>
    </source>
</evidence>
<comment type="function">
    <text evidence="8">This protein is an aporepressor. When complexed with L-tryptophan it binds the operator region of the trp operon and prevents the initiation of transcription.</text>
</comment>